<keyword evidence="3" id="KW-1185">Reference proteome</keyword>
<protein>
    <submittedName>
        <fullName evidence="2">Uncharacterized protein</fullName>
    </submittedName>
</protein>
<dbReference type="AlphaFoldDB" id="A0A8I6SH51"/>
<name>A0A8I6SH51_CIMLE</name>
<evidence type="ECO:0000313" key="2">
    <source>
        <dbReference type="EnsemblMetazoa" id="XP_024081898.1"/>
    </source>
</evidence>
<dbReference type="EnsemblMetazoa" id="XM_024226130.1">
    <property type="protein sequence ID" value="XP_024081898.1"/>
    <property type="gene ID" value="LOC106668871"/>
</dbReference>
<dbReference type="RefSeq" id="XP_024081898.1">
    <property type="nucleotide sequence ID" value="XM_024226130.1"/>
</dbReference>
<reference evidence="2" key="1">
    <citation type="submission" date="2022-01" db="UniProtKB">
        <authorList>
            <consortium name="EnsemblMetazoa"/>
        </authorList>
    </citation>
    <scope>IDENTIFICATION</scope>
</reference>
<proteinExistence type="predicted"/>
<evidence type="ECO:0000313" key="3">
    <source>
        <dbReference type="Proteomes" id="UP000494040"/>
    </source>
</evidence>
<sequence length="113" mass="12816">MPKLVRRTRQTKMIRNMKHLKRTGMYGTLSDMHPALPVRPGEIQKGPRQDEDISQVNVFRKAQFKIKLGEKVRLAKLKLAVISLVNSPQNTPDCSDLVEKMSTINIGCDTDVD</sequence>
<accession>A0A8I6SH51</accession>
<dbReference type="Proteomes" id="UP000494040">
    <property type="component" value="Unassembled WGS sequence"/>
</dbReference>
<dbReference type="GeneID" id="106668871"/>
<evidence type="ECO:0000256" key="1">
    <source>
        <dbReference type="SAM" id="MobiDB-lite"/>
    </source>
</evidence>
<feature type="region of interest" description="Disordered" evidence="1">
    <location>
        <begin position="26"/>
        <end position="50"/>
    </location>
</feature>
<organism evidence="2 3">
    <name type="scientific">Cimex lectularius</name>
    <name type="common">Bed bug</name>
    <name type="synonym">Acanthia lectularia</name>
    <dbReference type="NCBI Taxonomy" id="79782"/>
    <lineage>
        <taxon>Eukaryota</taxon>
        <taxon>Metazoa</taxon>
        <taxon>Ecdysozoa</taxon>
        <taxon>Arthropoda</taxon>
        <taxon>Hexapoda</taxon>
        <taxon>Insecta</taxon>
        <taxon>Pterygota</taxon>
        <taxon>Neoptera</taxon>
        <taxon>Paraneoptera</taxon>
        <taxon>Hemiptera</taxon>
        <taxon>Heteroptera</taxon>
        <taxon>Panheteroptera</taxon>
        <taxon>Cimicomorpha</taxon>
        <taxon>Cimicidae</taxon>
        <taxon>Cimex</taxon>
    </lineage>
</organism>